<reference evidence="4" key="1">
    <citation type="submission" date="2015-08" db="EMBL/GenBank/DDBJ databases">
        <title>Complete Genome Sequence of Azospirillum thiophilum BV-S.</title>
        <authorList>
            <person name="Fomenkov A."/>
            <person name="Vincze T."/>
            <person name="Grabovich M."/>
            <person name="Dubinina G."/>
            <person name="Orlova M."/>
            <person name="Belousova E."/>
            <person name="Roberts R.J."/>
        </authorList>
    </citation>
    <scope>NUCLEOTIDE SEQUENCE [LARGE SCALE GENOMIC DNA]</scope>
    <source>
        <strain evidence="4">BV-S</strain>
    </source>
</reference>
<dbReference type="Proteomes" id="UP000069935">
    <property type="component" value="Chromosome 4"/>
</dbReference>
<keyword evidence="1" id="KW-0812">Transmembrane</keyword>
<keyword evidence="4" id="KW-1185">Reference proteome</keyword>
<evidence type="ECO:0000313" key="4">
    <source>
        <dbReference type="Proteomes" id="UP000069935"/>
    </source>
</evidence>
<keyword evidence="1" id="KW-0472">Membrane</keyword>
<reference evidence="3 4" key="2">
    <citation type="journal article" date="2016" name="Genome Announc.">
        <title>Complete Genome Sequence of a Strain of Azospirillum thiophilum Isolated from a Sulfide Spring.</title>
        <authorList>
            <person name="Fomenkov A."/>
            <person name="Vincze T."/>
            <person name="Grabovich M."/>
            <person name="Anton B.P."/>
            <person name="Dubinina G."/>
            <person name="Orlova M."/>
            <person name="Belousova E."/>
            <person name="Roberts R.J."/>
        </authorList>
    </citation>
    <scope>NUCLEOTIDE SEQUENCE [LARGE SCALE GENOMIC DNA]</scope>
    <source>
        <strain evidence="3 4">BV-S</strain>
    </source>
</reference>
<protein>
    <recommendedName>
        <fullName evidence="2">YjiS-like domain-containing protein</fullName>
    </recommendedName>
</protein>
<evidence type="ECO:0000256" key="1">
    <source>
        <dbReference type="SAM" id="Phobius"/>
    </source>
</evidence>
<dbReference type="InterPro" id="IPR009506">
    <property type="entry name" value="YjiS-like"/>
</dbReference>
<gene>
    <name evidence="3" type="ORF">AL072_25890</name>
</gene>
<dbReference type="Pfam" id="PF06568">
    <property type="entry name" value="YjiS-like"/>
    <property type="match status" value="1"/>
</dbReference>
<feature type="transmembrane region" description="Helical" evidence="1">
    <location>
        <begin position="34"/>
        <end position="51"/>
    </location>
</feature>
<proteinExistence type="predicted"/>
<name>A0AAC8W3C9_9PROT</name>
<organism evidence="3 4">
    <name type="scientific">Azospirillum thiophilum</name>
    <dbReference type="NCBI Taxonomy" id="528244"/>
    <lineage>
        <taxon>Bacteria</taxon>
        <taxon>Pseudomonadati</taxon>
        <taxon>Pseudomonadota</taxon>
        <taxon>Alphaproteobacteria</taxon>
        <taxon>Rhodospirillales</taxon>
        <taxon>Azospirillaceae</taxon>
        <taxon>Azospirillum</taxon>
    </lineage>
</organism>
<dbReference type="EMBL" id="CP012404">
    <property type="protein sequence ID" value="ALG74369.1"/>
    <property type="molecule type" value="Genomic_DNA"/>
</dbReference>
<evidence type="ECO:0000259" key="2">
    <source>
        <dbReference type="Pfam" id="PF06568"/>
    </source>
</evidence>
<evidence type="ECO:0000313" key="3">
    <source>
        <dbReference type="EMBL" id="ALG74369.1"/>
    </source>
</evidence>
<feature type="domain" description="YjiS-like" evidence="2">
    <location>
        <begin position="49"/>
        <end position="79"/>
    </location>
</feature>
<keyword evidence="1" id="KW-1133">Transmembrane helix</keyword>
<dbReference type="KEGG" id="ati:AL072_25890"/>
<accession>A0AAC8W3C9</accession>
<sequence>MESSMPHTDVTRSSGSYLAAHGAVPAADRATRRVAGTFFVWRLLGLLFSALERRKQRNALMGLDDHLLKDIGVSRAEVEQEVTKPFWRG</sequence>
<dbReference type="AlphaFoldDB" id="A0AAC8W3C9"/>